<evidence type="ECO:0000313" key="3">
    <source>
        <dbReference type="Proteomes" id="UP000317650"/>
    </source>
</evidence>
<keyword evidence="3" id="KW-1185">Reference proteome</keyword>
<evidence type="ECO:0000313" key="2">
    <source>
        <dbReference type="EMBL" id="THU73921.1"/>
    </source>
</evidence>
<sequence length="100" mass="10160">MLGFFHDSMSSPLLLQEANSPPPTTSLSSADTSARAKADAVVGGNVFSAPPGRGGAVTGAIAAVVVGLVFVMLVAVVSAYIAIKRRNDVNKDNAEMKADA</sequence>
<dbReference type="Proteomes" id="UP000317650">
    <property type="component" value="Chromosome 4"/>
</dbReference>
<dbReference type="EMBL" id="PYDT01000001">
    <property type="protein sequence ID" value="THU73921.1"/>
    <property type="molecule type" value="Genomic_DNA"/>
</dbReference>
<accession>A0A4S8KFA3</accession>
<proteinExistence type="predicted"/>
<keyword evidence="1" id="KW-1133">Transmembrane helix</keyword>
<comment type="caution">
    <text evidence="2">The sequence shown here is derived from an EMBL/GenBank/DDBJ whole genome shotgun (WGS) entry which is preliminary data.</text>
</comment>
<organism evidence="2 3">
    <name type="scientific">Musa balbisiana</name>
    <name type="common">Banana</name>
    <dbReference type="NCBI Taxonomy" id="52838"/>
    <lineage>
        <taxon>Eukaryota</taxon>
        <taxon>Viridiplantae</taxon>
        <taxon>Streptophyta</taxon>
        <taxon>Embryophyta</taxon>
        <taxon>Tracheophyta</taxon>
        <taxon>Spermatophyta</taxon>
        <taxon>Magnoliopsida</taxon>
        <taxon>Liliopsida</taxon>
        <taxon>Zingiberales</taxon>
        <taxon>Musaceae</taxon>
        <taxon>Musa</taxon>
    </lineage>
</organism>
<dbReference type="CDD" id="cd12087">
    <property type="entry name" value="TM_EGFR-like"/>
    <property type="match status" value="1"/>
</dbReference>
<feature type="transmembrane region" description="Helical" evidence="1">
    <location>
        <begin position="60"/>
        <end position="83"/>
    </location>
</feature>
<protein>
    <submittedName>
        <fullName evidence="2">Uncharacterized protein</fullName>
    </submittedName>
</protein>
<reference evidence="2 3" key="1">
    <citation type="journal article" date="2019" name="Nat. Plants">
        <title>Genome sequencing of Musa balbisiana reveals subgenome evolution and function divergence in polyploid bananas.</title>
        <authorList>
            <person name="Yao X."/>
        </authorList>
    </citation>
    <scope>NUCLEOTIDE SEQUENCE [LARGE SCALE GENOMIC DNA]</scope>
    <source>
        <strain evidence="3">cv. DH-PKW</strain>
        <tissue evidence="2">Leaves</tissue>
    </source>
</reference>
<dbReference type="AlphaFoldDB" id="A0A4S8KFA3"/>
<gene>
    <name evidence="2" type="ORF">C4D60_Mb04t27950</name>
</gene>
<keyword evidence="1" id="KW-0812">Transmembrane</keyword>
<evidence type="ECO:0000256" key="1">
    <source>
        <dbReference type="SAM" id="Phobius"/>
    </source>
</evidence>
<name>A0A4S8KFA3_MUSBA</name>
<keyword evidence="1" id="KW-0472">Membrane</keyword>